<dbReference type="InterPro" id="IPR058341">
    <property type="entry name" value="DUF8028"/>
</dbReference>
<name>M0DHB5_HALPD</name>
<keyword evidence="1" id="KW-0472">Membrane</keyword>
<evidence type="ECO:0000313" key="2">
    <source>
        <dbReference type="EMBL" id="ELZ34193.1"/>
    </source>
</evidence>
<dbReference type="eggNOG" id="arCOG07497">
    <property type="taxonomic scope" value="Archaea"/>
</dbReference>
<dbReference type="EMBL" id="AOIV01000005">
    <property type="protein sequence ID" value="ELZ34193.1"/>
    <property type="molecule type" value="Genomic_DNA"/>
</dbReference>
<feature type="transmembrane region" description="Helical" evidence="1">
    <location>
        <begin position="60"/>
        <end position="80"/>
    </location>
</feature>
<dbReference type="Proteomes" id="UP000011513">
    <property type="component" value="Unassembled WGS sequence"/>
</dbReference>
<comment type="caution">
    <text evidence="2">The sequence shown here is derived from an EMBL/GenBank/DDBJ whole genome shotgun (WGS) entry which is preliminary data.</text>
</comment>
<keyword evidence="1" id="KW-0812">Transmembrane</keyword>
<reference evidence="2 3" key="1">
    <citation type="journal article" date="2014" name="PLoS Genet.">
        <title>Phylogenetically driven sequencing of extremely halophilic archaea reveals strategies for static and dynamic osmo-response.</title>
        <authorList>
            <person name="Becker E.A."/>
            <person name="Seitzer P.M."/>
            <person name="Tritt A."/>
            <person name="Larsen D."/>
            <person name="Krusor M."/>
            <person name="Yao A.I."/>
            <person name="Wu D."/>
            <person name="Madern D."/>
            <person name="Eisen J.A."/>
            <person name="Darling A.E."/>
            <person name="Facciotti M.T."/>
        </authorList>
    </citation>
    <scope>NUCLEOTIDE SEQUENCE [LARGE SCALE GENOMIC DNA]</scope>
    <source>
        <strain evidence="2 3">JCM 14848</strain>
    </source>
</reference>
<feature type="transmembrane region" description="Helical" evidence="1">
    <location>
        <begin position="35"/>
        <end position="54"/>
    </location>
</feature>
<gene>
    <name evidence="2" type="ORF">C474_02770</name>
</gene>
<dbReference type="Pfam" id="PF26071">
    <property type="entry name" value="DUF8028"/>
    <property type="match status" value="1"/>
</dbReference>
<organism evidence="2 3">
    <name type="scientific">Halogeometricum pallidum JCM 14848</name>
    <dbReference type="NCBI Taxonomy" id="1227487"/>
    <lineage>
        <taxon>Archaea</taxon>
        <taxon>Methanobacteriati</taxon>
        <taxon>Methanobacteriota</taxon>
        <taxon>Stenosarchaea group</taxon>
        <taxon>Halobacteria</taxon>
        <taxon>Halobacteriales</taxon>
        <taxon>Haloferacaceae</taxon>
        <taxon>Halogeometricum</taxon>
    </lineage>
</organism>
<evidence type="ECO:0000313" key="3">
    <source>
        <dbReference type="Proteomes" id="UP000011513"/>
    </source>
</evidence>
<evidence type="ECO:0000256" key="1">
    <source>
        <dbReference type="SAM" id="Phobius"/>
    </source>
</evidence>
<dbReference type="AlphaFoldDB" id="M0DHB5"/>
<keyword evidence="1" id="KW-1133">Transmembrane helix</keyword>
<accession>M0DHB5</accession>
<proteinExistence type="predicted"/>
<dbReference type="InParanoid" id="M0DHB5"/>
<protein>
    <submittedName>
        <fullName evidence="2">Uncharacterized protein</fullName>
    </submittedName>
</protein>
<sequence length="83" mass="8784">MMSSASSTLERTPIRLGIGLASNAARLTARSAQTVTFWAAILLPLTYLPLLHGGLEQAEILRFAGLLVCNAFALVAGHGYGRD</sequence>
<keyword evidence="3" id="KW-1185">Reference proteome</keyword>